<name>A0A6J2X327_SITOR</name>
<feature type="compositionally biased region" description="Basic residues" evidence="2">
    <location>
        <begin position="72"/>
        <end position="92"/>
    </location>
</feature>
<reference evidence="4" key="1">
    <citation type="submission" date="2025-08" db="UniProtKB">
        <authorList>
            <consortium name="RefSeq"/>
        </authorList>
    </citation>
    <scope>IDENTIFICATION</scope>
    <source>
        <tissue evidence="4">Gonads</tissue>
    </source>
</reference>
<proteinExistence type="predicted"/>
<feature type="region of interest" description="Disordered" evidence="2">
    <location>
        <begin position="401"/>
        <end position="431"/>
    </location>
</feature>
<dbReference type="KEGG" id="soy:115874506"/>
<feature type="region of interest" description="Disordered" evidence="2">
    <location>
        <begin position="215"/>
        <end position="267"/>
    </location>
</feature>
<feature type="compositionally biased region" description="Polar residues" evidence="2">
    <location>
        <begin position="42"/>
        <end position="58"/>
    </location>
</feature>
<dbReference type="GeneID" id="115874506"/>
<evidence type="ECO:0000256" key="2">
    <source>
        <dbReference type="SAM" id="MobiDB-lite"/>
    </source>
</evidence>
<evidence type="ECO:0000313" key="3">
    <source>
        <dbReference type="Proteomes" id="UP000504635"/>
    </source>
</evidence>
<feature type="compositionally biased region" description="Acidic residues" evidence="2">
    <location>
        <begin position="13"/>
        <end position="30"/>
    </location>
</feature>
<dbReference type="OrthoDB" id="8197317at2759"/>
<sequence>MQPPDTKSAKPEEEPEEGEILSDDLEDISDDSIICAPIHNGKSLSPTDHLQDLSLSSVTEHEDFVLEEEPPRKKRRTCIRKRNMHRHKRTRRKTMDSESSDDDNELNSTFKYQLKAAIRVEVDDAQKNTLLERLRPMIKKSNPADDDVPSEIKSDILISSDEKLEEVRISENSNSSDIQIIPEPSPKKDDDNDNELIHLRIAALKTAITNKVAKGKMRKKEENKENTDINNEEIQPSETAVSDVNSDTPMSPSTVSDTPHVIPPSPEEDEDVLRALLLASMSNKITNVPAELPKSVLPKVQAQLNNNRTSKLLNNNLKTKSVSNFKVNNVKSVASLVGIPQVKPLIIKVDSESDSDMDISSGSPEKPTPDSTPKEDEIVTEVNNKIQTTVEQFLKEQRAKVESEIKSTENEEKDSKSTDLPKISEGLKRANNQKEITTNNNVNKVKKIIFAPQSNNLVQKKDVPVTKKKLDKSALKLLPANKQEEYRKLLLKLQKAETLKKPRVRKVSQKITAVINKSINEGLNNCASGILNKVSVVPAMLLNKVKFVTNKSVNNVASAVANCQKNEGGNVETKGPDKKAETLLLHNTLKAIQVRKDGRLQIQDKYKLLRPLVKKVNDVSKEQKHWGQEVKKLQEQLLEAENKYREAQKNVGSCIKDLVNRKLKIDRSLAQKPADRWITSTPIKPNLVPKPPSLEISSVPGVPLESDVTPKTPNQPSTVGTMEKETIIEEIDKILAETKDKDLPQTKPVENNKSAENHDITIVRDPNDVDDVIRKTKQQLAEMDIKRDIMLKKSEKMKYVSPLDVIKRTQTLDPYVEMCPYEVYGTCKDAECFYNHLPK</sequence>
<feature type="compositionally biased region" description="Basic and acidic residues" evidence="2">
    <location>
        <begin position="401"/>
        <end position="419"/>
    </location>
</feature>
<evidence type="ECO:0000313" key="4">
    <source>
        <dbReference type="RefSeq" id="XP_030745517.1"/>
    </source>
</evidence>
<feature type="region of interest" description="Disordered" evidence="2">
    <location>
        <begin position="167"/>
        <end position="192"/>
    </location>
</feature>
<protein>
    <submittedName>
        <fullName evidence="4">Desmoplakin</fullName>
    </submittedName>
</protein>
<dbReference type="RefSeq" id="XP_030745517.1">
    <property type="nucleotide sequence ID" value="XM_030889657.1"/>
</dbReference>
<keyword evidence="3" id="KW-1185">Reference proteome</keyword>
<evidence type="ECO:0000256" key="1">
    <source>
        <dbReference type="SAM" id="Coils"/>
    </source>
</evidence>
<feature type="compositionally biased region" description="Polar residues" evidence="2">
    <location>
        <begin position="228"/>
        <end position="257"/>
    </location>
</feature>
<feature type="region of interest" description="Disordered" evidence="2">
    <location>
        <begin position="699"/>
        <end position="721"/>
    </location>
</feature>
<feature type="region of interest" description="Disordered" evidence="2">
    <location>
        <begin position="1"/>
        <end position="107"/>
    </location>
</feature>
<accession>A0A6J2X327</accession>
<organism evidence="3 4">
    <name type="scientific">Sitophilus oryzae</name>
    <name type="common">Rice weevil</name>
    <name type="synonym">Curculio oryzae</name>
    <dbReference type="NCBI Taxonomy" id="7048"/>
    <lineage>
        <taxon>Eukaryota</taxon>
        <taxon>Metazoa</taxon>
        <taxon>Ecdysozoa</taxon>
        <taxon>Arthropoda</taxon>
        <taxon>Hexapoda</taxon>
        <taxon>Insecta</taxon>
        <taxon>Pterygota</taxon>
        <taxon>Neoptera</taxon>
        <taxon>Endopterygota</taxon>
        <taxon>Coleoptera</taxon>
        <taxon>Polyphaga</taxon>
        <taxon>Cucujiformia</taxon>
        <taxon>Curculionidae</taxon>
        <taxon>Dryophthorinae</taxon>
        <taxon>Sitophilus</taxon>
    </lineage>
</organism>
<dbReference type="InParanoid" id="A0A6J2X327"/>
<feature type="coiled-coil region" evidence="1">
    <location>
        <begin position="616"/>
        <end position="650"/>
    </location>
</feature>
<dbReference type="AlphaFoldDB" id="A0A6J2X327"/>
<keyword evidence="1" id="KW-0175">Coiled coil</keyword>
<feature type="region of interest" description="Disordered" evidence="2">
    <location>
        <begin position="352"/>
        <end position="376"/>
    </location>
</feature>
<gene>
    <name evidence="4" type="primary">LOC115874506</name>
</gene>
<feature type="compositionally biased region" description="Polar residues" evidence="2">
    <location>
        <begin position="709"/>
        <end position="720"/>
    </location>
</feature>
<dbReference type="Proteomes" id="UP000504635">
    <property type="component" value="Unplaced"/>
</dbReference>
<dbReference type="FunCoup" id="A0A6J2X327">
    <property type="interactions" value="6"/>
</dbReference>